<dbReference type="InterPro" id="IPR036397">
    <property type="entry name" value="RNaseH_sf"/>
</dbReference>
<organism evidence="2 3">
    <name type="scientific">Pedobacter nyackensis</name>
    <dbReference type="NCBI Taxonomy" id="475255"/>
    <lineage>
        <taxon>Bacteria</taxon>
        <taxon>Pseudomonadati</taxon>
        <taxon>Bacteroidota</taxon>
        <taxon>Sphingobacteriia</taxon>
        <taxon>Sphingobacteriales</taxon>
        <taxon>Sphingobacteriaceae</taxon>
        <taxon>Pedobacter</taxon>
    </lineage>
</organism>
<evidence type="ECO:0000259" key="1">
    <source>
        <dbReference type="PROSITE" id="PS50994"/>
    </source>
</evidence>
<dbReference type="InterPro" id="IPR050900">
    <property type="entry name" value="Transposase_IS3/IS150/IS904"/>
</dbReference>
<dbReference type="Pfam" id="PF00665">
    <property type="entry name" value="rve"/>
    <property type="match status" value="1"/>
</dbReference>
<reference evidence="2 3" key="1">
    <citation type="submission" date="2017-04" db="EMBL/GenBank/DDBJ databases">
        <authorList>
            <person name="Afonso C.L."/>
            <person name="Miller P.J."/>
            <person name="Scott M.A."/>
            <person name="Spackman E."/>
            <person name="Goraichik I."/>
            <person name="Dimitrov K.M."/>
            <person name="Suarez D.L."/>
            <person name="Swayne D.E."/>
        </authorList>
    </citation>
    <scope>NUCLEOTIDE SEQUENCE [LARGE SCALE GENOMIC DNA]</scope>
    <source>
        <strain evidence="2 3">DSM 19625</strain>
    </source>
</reference>
<protein>
    <submittedName>
        <fullName evidence="2">Integrase core domain-containing protein</fullName>
    </submittedName>
</protein>
<proteinExistence type="predicted"/>
<dbReference type="PANTHER" id="PTHR46889:SF5">
    <property type="entry name" value="INTEGRASE PROTEIN"/>
    <property type="match status" value="1"/>
</dbReference>
<gene>
    <name evidence="2" type="ORF">SAMN04488101_1092</name>
</gene>
<name>A0A1W2DZ27_9SPHI</name>
<evidence type="ECO:0000313" key="3">
    <source>
        <dbReference type="Proteomes" id="UP000192678"/>
    </source>
</evidence>
<dbReference type="Proteomes" id="UP000192678">
    <property type="component" value="Unassembled WGS sequence"/>
</dbReference>
<dbReference type="GO" id="GO:0003676">
    <property type="term" value="F:nucleic acid binding"/>
    <property type="evidence" value="ECO:0007669"/>
    <property type="project" value="InterPro"/>
</dbReference>
<accession>A0A1W2DZ27</accession>
<dbReference type="STRING" id="475255.SAMN04488101_1092"/>
<dbReference type="OrthoDB" id="9815231at2"/>
<dbReference type="PANTHER" id="PTHR46889">
    <property type="entry name" value="TRANSPOSASE INSF FOR INSERTION SEQUENCE IS3B-RELATED"/>
    <property type="match status" value="1"/>
</dbReference>
<dbReference type="AlphaFoldDB" id="A0A1W2DZ27"/>
<feature type="domain" description="Integrase catalytic" evidence="1">
    <location>
        <begin position="116"/>
        <end position="198"/>
    </location>
</feature>
<dbReference type="PROSITE" id="PS50994">
    <property type="entry name" value="INTEGRASE"/>
    <property type="match status" value="1"/>
</dbReference>
<dbReference type="InterPro" id="IPR012337">
    <property type="entry name" value="RNaseH-like_sf"/>
</dbReference>
<dbReference type="SUPFAM" id="SSF53098">
    <property type="entry name" value="Ribonuclease H-like"/>
    <property type="match status" value="1"/>
</dbReference>
<sequence>MKVVYQNISLLTICKLFGKSRQAWYHIQEHKDQKAIKYELVLQKVRKIRTDMPKIGGIKLHFMLKNFLELHDIDLGRDALFTMLRENNMLIKQKKRYARTTNSHHHFKIWPDLVQRKESKRAEQIWVSDITYLRTKKGFIYLSLVTDAYSRKIVGYNLSRDLKAFSCIKAFKMAFNSRIFPDRSLIHHSDRGIQYCCD</sequence>
<evidence type="ECO:0000313" key="2">
    <source>
        <dbReference type="EMBL" id="SMD02815.1"/>
    </source>
</evidence>
<dbReference type="InterPro" id="IPR001584">
    <property type="entry name" value="Integrase_cat-core"/>
</dbReference>
<dbReference type="GO" id="GO:0015074">
    <property type="term" value="P:DNA integration"/>
    <property type="evidence" value="ECO:0007669"/>
    <property type="project" value="InterPro"/>
</dbReference>
<keyword evidence="3" id="KW-1185">Reference proteome</keyword>
<dbReference type="EMBL" id="FWYB01000009">
    <property type="protein sequence ID" value="SMD02815.1"/>
    <property type="molecule type" value="Genomic_DNA"/>
</dbReference>
<dbReference type="Gene3D" id="3.30.420.10">
    <property type="entry name" value="Ribonuclease H-like superfamily/Ribonuclease H"/>
    <property type="match status" value="1"/>
</dbReference>
<dbReference type="RefSeq" id="WP_084290402.1">
    <property type="nucleotide sequence ID" value="NZ_FWYB01000009.1"/>
</dbReference>